<accession>A0A1Z5KB44</accession>
<gene>
    <name evidence="1" type="ORF">FisN_33Lh051</name>
</gene>
<dbReference type="Proteomes" id="UP000198406">
    <property type="component" value="Unassembled WGS sequence"/>
</dbReference>
<keyword evidence="2" id="KW-1185">Reference proteome</keyword>
<dbReference type="OrthoDB" id="49105at2759"/>
<organism evidence="1 2">
    <name type="scientific">Fistulifera solaris</name>
    <name type="common">Oleaginous diatom</name>
    <dbReference type="NCBI Taxonomy" id="1519565"/>
    <lineage>
        <taxon>Eukaryota</taxon>
        <taxon>Sar</taxon>
        <taxon>Stramenopiles</taxon>
        <taxon>Ochrophyta</taxon>
        <taxon>Bacillariophyta</taxon>
        <taxon>Bacillariophyceae</taxon>
        <taxon>Bacillariophycidae</taxon>
        <taxon>Naviculales</taxon>
        <taxon>Naviculaceae</taxon>
        <taxon>Fistulifera</taxon>
    </lineage>
</organism>
<sequence length="174" mass="20152">MAKLAAVLFSRKRKRDTEEYEKENKKHASDDTVTITTVGESPRYELTKRSKTIRFSTVHIHEHLLVLGDNPAVSRGVPLTLAWESCYSKVYSIEEYEKRRQPKRRQNSLPSAYTPQQREAIAKLNGSSKKAIQSAGVHVKEIQQSREEAEWDTVKRGMWERLRQTPAIVARFRL</sequence>
<reference evidence="1 2" key="1">
    <citation type="journal article" date="2015" name="Plant Cell">
        <title>Oil accumulation by the oleaginous diatom Fistulifera solaris as revealed by the genome and transcriptome.</title>
        <authorList>
            <person name="Tanaka T."/>
            <person name="Maeda Y."/>
            <person name="Veluchamy A."/>
            <person name="Tanaka M."/>
            <person name="Abida H."/>
            <person name="Marechal E."/>
            <person name="Bowler C."/>
            <person name="Muto M."/>
            <person name="Sunaga Y."/>
            <person name="Tanaka M."/>
            <person name="Yoshino T."/>
            <person name="Taniguchi T."/>
            <person name="Fukuda Y."/>
            <person name="Nemoto M."/>
            <person name="Matsumoto M."/>
            <person name="Wong P.S."/>
            <person name="Aburatani S."/>
            <person name="Fujibuchi W."/>
        </authorList>
    </citation>
    <scope>NUCLEOTIDE SEQUENCE [LARGE SCALE GENOMIC DNA]</scope>
    <source>
        <strain evidence="1 2">JPCC DA0580</strain>
    </source>
</reference>
<dbReference type="InParanoid" id="A0A1Z5KB44"/>
<comment type="caution">
    <text evidence="1">The sequence shown here is derived from an EMBL/GenBank/DDBJ whole genome shotgun (WGS) entry which is preliminary data.</text>
</comment>
<proteinExistence type="predicted"/>
<protein>
    <submittedName>
        <fullName evidence="1">Uncharacterized protein</fullName>
    </submittedName>
</protein>
<dbReference type="AlphaFoldDB" id="A0A1Z5KB44"/>
<dbReference type="EMBL" id="BDSP01000197">
    <property type="protein sequence ID" value="GAX23158.1"/>
    <property type="molecule type" value="Genomic_DNA"/>
</dbReference>
<name>A0A1Z5KB44_FISSO</name>
<evidence type="ECO:0000313" key="1">
    <source>
        <dbReference type="EMBL" id="GAX23158.1"/>
    </source>
</evidence>
<evidence type="ECO:0000313" key="2">
    <source>
        <dbReference type="Proteomes" id="UP000198406"/>
    </source>
</evidence>